<evidence type="ECO:0000313" key="3">
    <source>
        <dbReference type="Proteomes" id="UP000000718"/>
    </source>
</evidence>
<dbReference type="InterPro" id="IPR002881">
    <property type="entry name" value="DUF58"/>
</dbReference>
<evidence type="ECO:0000259" key="1">
    <source>
        <dbReference type="Pfam" id="PF01882"/>
    </source>
</evidence>
<evidence type="ECO:0000313" key="2">
    <source>
        <dbReference type="EMBL" id="ACI22099.1"/>
    </source>
</evidence>
<dbReference type="InParanoid" id="B5YKS6"/>
<dbReference type="HOGENOM" id="CLU_054568_1_0_0"/>
<name>B5YKS6_THEYD</name>
<keyword evidence="3" id="KW-1185">Reference proteome</keyword>
<dbReference type="eggNOG" id="COG1721">
    <property type="taxonomic scope" value="Bacteria"/>
</dbReference>
<reference evidence="2 3" key="2">
    <citation type="journal article" date="2015" name="Genome Announc.">
        <title>Genome Sequence of the Sulfate-Reducing Thermophilic Bacterium Thermodesulfovibrio yellowstonii Strain DSM 11347T (Phylum Nitrospirae).</title>
        <authorList>
            <person name="Bhatnagar S."/>
            <person name="Badger J.H."/>
            <person name="Madupu R."/>
            <person name="Khouri H.M."/>
            <person name="O'Connor E.M."/>
            <person name="Robb F.T."/>
            <person name="Ward N.L."/>
            <person name="Eisen J.A."/>
        </authorList>
    </citation>
    <scope>NUCLEOTIDE SEQUENCE [LARGE SCALE GENOMIC DNA]</scope>
    <source>
        <strain evidence="3">ATCC 51303 / DSM 11347 / YP87</strain>
    </source>
</reference>
<dbReference type="AlphaFoldDB" id="B5YKS6"/>
<dbReference type="STRING" id="289376.THEYE_A1012"/>
<dbReference type="KEGG" id="tye:THEYE_A1012"/>
<organism evidence="2 3">
    <name type="scientific">Thermodesulfovibrio yellowstonii (strain ATCC 51303 / DSM 11347 / YP87)</name>
    <dbReference type="NCBI Taxonomy" id="289376"/>
    <lineage>
        <taxon>Bacteria</taxon>
        <taxon>Pseudomonadati</taxon>
        <taxon>Nitrospirota</taxon>
        <taxon>Thermodesulfovibrionia</taxon>
        <taxon>Thermodesulfovibrionales</taxon>
        <taxon>Thermodesulfovibrionaceae</taxon>
        <taxon>Thermodesulfovibrio</taxon>
    </lineage>
</organism>
<dbReference type="PANTHER" id="PTHR34351">
    <property type="entry name" value="SLR1927 PROTEIN-RELATED"/>
    <property type="match status" value="1"/>
</dbReference>
<feature type="domain" description="DUF58" evidence="1">
    <location>
        <begin position="158"/>
        <end position="256"/>
    </location>
</feature>
<proteinExistence type="predicted"/>
<dbReference type="PATRIC" id="fig|289376.4.peg.993"/>
<dbReference type="PANTHER" id="PTHR34351:SF1">
    <property type="entry name" value="SLR1927 PROTEIN"/>
    <property type="match status" value="1"/>
</dbReference>
<protein>
    <recommendedName>
        <fullName evidence="1">DUF58 domain-containing protein</fullName>
    </recommendedName>
</protein>
<sequence length="257" mass="29358">MFLMVSFLLSIMTLSGIVSFFNLKNIEISIMKSQDIFALKPAKLKIKAKNKYFFGLFLLRIKALQNEIVIPYLKGEGIFYINLIFPKRGKYILEEIIISSFFPFYFFKRSTTIPINFEIIVLPHPLKCDLSFLTLEGKTLKESSISRGKSYDGEVTGVRTYVQGDPLKYVHWKATAKTSSLKTKEFSPPQGSPIIISLNDFHGNIEEKISKTVYALIEFSKMGNPIGLKLGKDFYPPDTGQPHLRRMLYALAIYNPE</sequence>
<accession>B5YKS6</accession>
<dbReference type="Proteomes" id="UP000000718">
    <property type="component" value="Chromosome"/>
</dbReference>
<reference evidence="3" key="1">
    <citation type="submission" date="2008-08" db="EMBL/GenBank/DDBJ databases">
        <title>The complete genome sequence of Thermodesulfovibrio yellowstonii strain ATCC 51303 / DSM 11347 / YP87.</title>
        <authorList>
            <person name="Dodson R.J."/>
            <person name="Durkin A.S."/>
            <person name="Wu M."/>
            <person name="Eisen J."/>
            <person name="Sutton G."/>
        </authorList>
    </citation>
    <scope>NUCLEOTIDE SEQUENCE [LARGE SCALE GENOMIC DNA]</scope>
    <source>
        <strain evidence="3">ATCC 51303 / DSM 11347 / YP87</strain>
    </source>
</reference>
<dbReference type="OrthoDB" id="9778037at2"/>
<dbReference type="EnsemblBacteria" id="ACI22099">
    <property type="protein sequence ID" value="ACI22099"/>
    <property type="gene ID" value="THEYE_A1012"/>
</dbReference>
<gene>
    <name evidence="2" type="ordered locus">THEYE_A1012</name>
</gene>
<dbReference type="EMBL" id="CP001147">
    <property type="protein sequence ID" value="ACI22099.1"/>
    <property type="molecule type" value="Genomic_DNA"/>
</dbReference>
<dbReference type="Pfam" id="PF01882">
    <property type="entry name" value="DUF58"/>
    <property type="match status" value="1"/>
</dbReference>